<dbReference type="GO" id="GO:0016747">
    <property type="term" value="F:acyltransferase activity, transferring groups other than amino-acyl groups"/>
    <property type="evidence" value="ECO:0007669"/>
    <property type="project" value="InterPro"/>
</dbReference>
<dbReference type="InterPro" id="IPR000182">
    <property type="entry name" value="GNAT_dom"/>
</dbReference>
<keyword evidence="2" id="KW-0808">Transferase</keyword>
<evidence type="ECO:0000313" key="3">
    <source>
        <dbReference type="Proteomes" id="UP000470771"/>
    </source>
</evidence>
<accession>A0A6N9NIX3</accession>
<proteinExistence type="predicted"/>
<protein>
    <submittedName>
        <fullName evidence="2">GNAT family N-acetyltransferase</fullName>
    </submittedName>
</protein>
<dbReference type="Gene3D" id="3.40.630.30">
    <property type="match status" value="1"/>
</dbReference>
<dbReference type="RefSeq" id="WP_160630944.1">
    <property type="nucleotide sequence ID" value="NZ_WWNE01000003.1"/>
</dbReference>
<dbReference type="AlphaFoldDB" id="A0A6N9NIX3"/>
<keyword evidence="3" id="KW-1185">Reference proteome</keyword>
<dbReference type="Proteomes" id="UP000470771">
    <property type="component" value="Unassembled WGS sequence"/>
</dbReference>
<organism evidence="2 3">
    <name type="scientific">Acidiluteibacter ferrifornacis</name>
    <dbReference type="NCBI Taxonomy" id="2692424"/>
    <lineage>
        <taxon>Bacteria</taxon>
        <taxon>Pseudomonadati</taxon>
        <taxon>Bacteroidota</taxon>
        <taxon>Flavobacteriia</taxon>
        <taxon>Flavobacteriales</taxon>
        <taxon>Cryomorphaceae</taxon>
        <taxon>Acidiluteibacter</taxon>
    </lineage>
</organism>
<dbReference type="EMBL" id="WWNE01000003">
    <property type="protein sequence ID" value="NBG64605.1"/>
    <property type="molecule type" value="Genomic_DNA"/>
</dbReference>
<reference evidence="2 3" key="1">
    <citation type="submission" date="2019-12" db="EMBL/GenBank/DDBJ databases">
        <authorList>
            <person name="Zhao J."/>
        </authorList>
    </citation>
    <scope>NUCLEOTIDE SEQUENCE [LARGE SCALE GENOMIC DNA]</scope>
    <source>
        <strain evidence="2 3">S-15</strain>
    </source>
</reference>
<evidence type="ECO:0000313" key="2">
    <source>
        <dbReference type="EMBL" id="NBG64605.1"/>
    </source>
</evidence>
<dbReference type="InterPro" id="IPR016181">
    <property type="entry name" value="Acyl_CoA_acyltransferase"/>
</dbReference>
<comment type="caution">
    <text evidence="2">The sequence shown here is derived from an EMBL/GenBank/DDBJ whole genome shotgun (WGS) entry which is preliminary data.</text>
</comment>
<gene>
    <name evidence="2" type="ORF">GQN54_00655</name>
</gene>
<evidence type="ECO:0000259" key="1">
    <source>
        <dbReference type="PROSITE" id="PS51186"/>
    </source>
</evidence>
<name>A0A6N9NIX3_9FLAO</name>
<dbReference type="PROSITE" id="PS51186">
    <property type="entry name" value="GNAT"/>
    <property type="match status" value="1"/>
</dbReference>
<feature type="domain" description="N-acetyltransferase" evidence="1">
    <location>
        <begin position="8"/>
        <end position="160"/>
    </location>
</feature>
<dbReference type="SUPFAM" id="SSF55729">
    <property type="entry name" value="Acyl-CoA N-acyltransferases (Nat)"/>
    <property type="match status" value="1"/>
</dbReference>
<sequence length="222" mass="26818">MKIKKYGLELKEVEREDLELIRQYRNTDIIKNKMIHRQQITREQQLEWFKEIRTVNHYYFLIYKNDSAIGLINGKNIDFVNKTSEGGIFIWNEDRNYEISITASIILNDWNFFINAFEKNYAQVLKSNKQAIAYNEFMGYKIAERIHENKEVVWMEQTREDYTQYRKKIELLKFDDFNISEPLTEDDIFFNADEEPYARSIVELIPPSQQAIYNRILKRAFP</sequence>